<dbReference type="PANTHER" id="PTHR13799">
    <property type="entry name" value="NGG1 INTERACTING FACTOR 3"/>
    <property type="match status" value="1"/>
</dbReference>
<comment type="caution">
    <text evidence="6">The sequence shown here is derived from an EMBL/GenBank/DDBJ whole genome shotgun (WGS) entry which is preliminary data.</text>
</comment>
<dbReference type="Proteomes" id="UP001595817">
    <property type="component" value="Unassembled WGS sequence"/>
</dbReference>
<dbReference type="Pfam" id="PF01784">
    <property type="entry name" value="DUF34_NIF3"/>
    <property type="match status" value="1"/>
</dbReference>
<dbReference type="EMBL" id="JBHSEC010000019">
    <property type="protein sequence ID" value="MFC4411098.1"/>
    <property type="molecule type" value="Genomic_DNA"/>
</dbReference>
<dbReference type="PANTHER" id="PTHR13799:SF14">
    <property type="entry name" value="GTP CYCLOHYDROLASE 1 TYPE 2 HOMOLOG"/>
    <property type="match status" value="1"/>
</dbReference>
<dbReference type="RefSeq" id="WP_378155657.1">
    <property type="nucleotide sequence ID" value="NZ_JBHSEC010000019.1"/>
</dbReference>
<dbReference type="Gene3D" id="3.30.70.120">
    <property type="match status" value="1"/>
</dbReference>
<evidence type="ECO:0000256" key="4">
    <source>
        <dbReference type="ARBA" id="ARBA00022723"/>
    </source>
</evidence>
<dbReference type="PIRSF" id="PIRSF037489">
    <property type="entry name" value="UCP037489_NIF3_YqfO"/>
    <property type="match status" value="1"/>
</dbReference>
<evidence type="ECO:0000256" key="3">
    <source>
        <dbReference type="ARBA" id="ARBA00022112"/>
    </source>
</evidence>
<evidence type="ECO:0000256" key="5">
    <source>
        <dbReference type="PIRNR" id="PIRNR037489"/>
    </source>
</evidence>
<evidence type="ECO:0000313" key="6">
    <source>
        <dbReference type="EMBL" id="MFC4411098.1"/>
    </source>
</evidence>
<sequence length="372" mass="41314">MKKVNGHEIIQLFEEWSPKKFAVEDDPIGLQVGRLNEETEKVLVTLDVNEKVVDEAIEKGAKLIIAHHPPIFRRLKHIRTDLPQGRMFEKCIKHDISIYAAHTNLDVAPGGVNDLLAEILELEQCEVMEVSYSEPLYKLAVFVPVSHADIVRDALAKAGAGAIGDYNGCSFSTVGTGRFTPGNGADPFIGENGKPEVVEEERIEVVLPQSIRSKVLHAMIKAHPYEEVAYDFFQLDQRTNDFGLGRVGKLKTDMTLHDFAEFVKDRLSVPAVRVVGDLNARVRKIAVLGGDGNKYIYAAKRKGADVFVTGDLYYHVAHDALDLGLSVVDPGHNVEKVMIEGVVRKMTKLCSERGYNCEFVASDINTEPFKFI</sequence>
<keyword evidence="7" id="KW-1185">Reference proteome</keyword>
<protein>
    <recommendedName>
        <fullName evidence="3 5">GTP cyclohydrolase 1 type 2 homolog</fullName>
    </recommendedName>
</protein>
<reference evidence="7" key="1">
    <citation type="journal article" date="2019" name="Int. J. Syst. Evol. Microbiol.">
        <title>The Global Catalogue of Microorganisms (GCM) 10K type strain sequencing project: providing services to taxonomists for standard genome sequencing and annotation.</title>
        <authorList>
            <consortium name="The Broad Institute Genomics Platform"/>
            <consortium name="The Broad Institute Genome Sequencing Center for Infectious Disease"/>
            <person name="Wu L."/>
            <person name="Ma J."/>
        </authorList>
    </citation>
    <scope>NUCLEOTIDE SEQUENCE [LARGE SCALE GENOMIC DNA]</scope>
    <source>
        <strain evidence="7">CCUG 59778</strain>
    </source>
</reference>
<keyword evidence="4 5" id="KW-0479">Metal-binding</keyword>
<accession>A0ABV8X593</accession>
<organism evidence="6 7">
    <name type="scientific">Chungangia koreensis</name>
    <dbReference type="NCBI Taxonomy" id="752657"/>
    <lineage>
        <taxon>Bacteria</taxon>
        <taxon>Bacillati</taxon>
        <taxon>Bacillota</taxon>
        <taxon>Bacilli</taxon>
        <taxon>Lactobacillales</taxon>
        <taxon>Chungangia</taxon>
    </lineage>
</organism>
<dbReference type="SUPFAM" id="SSF102705">
    <property type="entry name" value="NIF3 (NGG1p interacting factor 3)-like"/>
    <property type="match status" value="1"/>
</dbReference>
<evidence type="ECO:0000313" key="7">
    <source>
        <dbReference type="Proteomes" id="UP001595817"/>
    </source>
</evidence>
<dbReference type="InterPro" id="IPR002678">
    <property type="entry name" value="DUF34/NIF3"/>
</dbReference>
<dbReference type="InterPro" id="IPR017221">
    <property type="entry name" value="DUF34/NIF3_bac"/>
</dbReference>
<proteinExistence type="inferred from homology"/>
<gene>
    <name evidence="6" type="ORF">ACFOZY_11780</name>
</gene>
<comment type="subunit">
    <text evidence="2">Homohexamer.</text>
</comment>
<dbReference type="InterPro" id="IPR036069">
    <property type="entry name" value="DUF34/NIF3_sf"/>
</dbReference>
<evidence type="ECO:0000256" key="2">
    <source>
        <dbReference type="ARBA" id="ARBA00011643"/>
    </source>
</evidence>
<dbReference type="NCBIfam" id="TIGR00486">
    <property type="entry name" value="YbgI_SA1388"/>
    <property type="match status" value="1"/>
</dbReference>
<dbReference type="Gene3D" id="3.40.1390.30">
    <property type="entry name" value="NIF3 (NGG1p interacting factor 3)-like"/>
    <property type="match status" value="1"/>
</dbReference>
<name>A0ABV8X593_9LACT</name>
<dbReference type="InterPro" id="IPR015867">
    <property type="entry name" value="N-reg_PII/ATP_PRibTrfase_C"/>
</dbReference>
<evidence type="ECO:0000256" key="1">
    <source>
        <dbReference type="ARBA" id="ARBA00006964"/>
    </source>
</evidence>
<comment type="similarity">
    <text evidence="1 5">Belongs to the GTP cyclohydrolase I type 2/NIF3 family.</text>
</comment>